<accession>A0ABD0PJH1</accession>
<dbReference type="Proteomes" id="UP001529510">
    <property type="component" value="Unassembled WGS sequence"/>
</dbReference>
<keyword evidence="2" id="KW-1185">Reference proteome</keyword>
<sequence length="311" mass="32415">SICNHHLYGPSRLSCPASSTLVSNCSAITMYFWAIVCIPPPMALSVSSFHPALLLSSSTQAPPMPLVTMAPPQSVDKSAPLWLLVPSAPPGTIIFTAPPDSLILLAPPQSVITLPSPWTSGPLGTPCPSTSMSLTQAPPRSVDQSALLWLLTPSAPPATVVITAPADSLVLPAPLKSVITLPSTQTSINKALATPCLSTPTALSVSSFSPAPPLPLVTEASPWPLRFYSSACVSTSFSSVSIVCPHGIFKVISTMSPPSLNSTMGLRHGCALGLLYLATPTITHLLSVVHLPAFLTAQDCTFLGDFIVMDF</sequence>
<evidence type="ECO:0000313" key="2">
    <source>
        <dbReference type="Proteomes" id="UP001529510"/>
    </source>
</evidence>
<organism evidence="1 2">
    <name type="scientific">Cirrhinus mrigala</name>
    <name type="common">Mrigala</name>
    <dbReference type="NCBI Taxonomy" id="683832"/>
    <lineage>
        <taxon>Eukaryota</taxon>
        <taxon>Metazoa</taxon>
        <taxon>Chordata</taxon>
        <taxon>Craniata</taxon>
        <taxon>Vertebrata</taxon>
        <taxon>Euteleostomi</taxon>
        <taxon>Actinopterygii</taxon>
        <taxon>Neopterygii</taxon>
        <taxon>Teleostei</taxon>
        <taxon>Ostariophysi</taxon>
        <taxon>Cypriniformes</taxon>
        <taxon>Cyprinidae</taxon>
        <taxon>Labeoninae</taxon>
        <taxon>Labeonini</taxon>
        <taxon>Cirrhinus</taxon>
    </lineage>
</organism>
<comment type="caution">
    <text evidence="1">The sequence shown here is derived from an EMBL/GenBank/DDBJ whole genome shotgun (WGS) entry which is preliminary data.</text>
</comment>
<reference evidence="1 2" key="1">
    <citation type="submission" date="2024-05" db="EMBL/GenBank/DDBJ databases">
        <title>Genome sequencing and assembly of Indian major carp, Cirrhinus mrigala (Hamilton, 1822).</title>
        <authorList>
            <person name="Mohindra V."/>
            <person name="Chowdhury L.M."/>
            <person name="Lal K."/>
            <person name="Jena J.K."/>
        </authorList>
    </citation>
    <scope>NUCLEOTIDE SEQUENCE [LARGE SCALE GENOMIC DNA]</scope>
    <source>
        <strain evidence="1">CM1030</strain>
        <tissue evidence="1">Blood</tissue>
    </source>
</reference>
<gene>
    <name evidence="1" type="ORF">M9458_030186</name>
</gene>
<protein>
    <submittedName>
        <fullName evidence="1">Uncharacterized protein</fullName>
    </submittedName>
</protein>
<feature type="non-terminal residue" evidence="1">
    <location>
        <position position="1"/>
    </location>
</feature>
<dbReference type="AlphaFoldDB" id="A0ABD0PJH1"/>
<evidence type="ECO:0000313" key="1">
    <source>
        <dbReference type="EMBL" id="KAL0174218.1"/>
    </source>
</evidence>
<proteinExistence type="predicted"/>
<dbReference type="EMBL" id="JAMKFB020000015">
    <property type="protein sequence ID" value="KAL0174218.1"/>
    <property type="molecule type" value="Genomic_DNA"/>
</dbReference>
<name>A0ABD0PJH1_CIRMR</name>